<organism evidence="2 3">
    <name type="scientific">Dentipellis fragilis</name>
    <dbReference type="NCBI Taxonomy" id="205917"/>
    <lineage>
        <taxon>Eukaryota</taxon>
        <taxon>Fungi</taxon>
        <taxon>Dikarya</taxon>
        <taxon>Basidiomycota</taxon>
        <taxon>Agaricomycotina</taxon>
        <taxon>Agaricomycetes</taxon>
        <taxon>Russulales</taxon>
        <taxon>Hericiaceae</taxon>
        <taxon>Dentipellis</taxon>
    </lineage>
</organism>
<evidence type="ECO:0000313" key="2">
    <source>
        <dbReference type="EMBL" id="TFY66065.1"/>
    </source>
</evidence>
<accession>A0A4Y9YUJ4</accession>
<gene>
    <name evidence="2" type="ORF">EVG20_g5025</name>
</gene>
<evidence type="ECO:0000256" key="1">
    <source>
        <dbReference type="SAM" id="MobiDB-lite"/>
    </source>
</evidence>
<protein>
    <submittedName>
        <fullName evidence="2">Uncharacterized protein</fullName>
    </submittedName>
</protein>
<evidence type="ECO:0000313" key="3">
    <source>
        <dbReference type="Proteomes" id="UP000298327"/>
    </source>
</evidence>
<proteinExistence type="predicted"/>
<dbReference type="AlphaFoldDB" id="A0A4Y9YUJ4"/>
<dbReference type="EMBL" id="SEOQ01000281">
    <property type="protein sequence ID" value="TFY66065.1"/>
    <property type="molecule type" value="Genomic_DNA"/>
</dbReference>
<dbReference type="Proteomes" id="UP000298327">
    <property type="component" value="Unassembled WGS sequence"/>
</dbReference>
<feature type="region of interest" description="Disordered" evidence="1">
    <location>
        <begin position="257"/>
        <end position="278"/>
    </location>
</feature>
<name>A0A4Y9YUJ4_9AGAM</name>
<reference evidence="2 3" key="1">
    <citation type="submission" date="2019-02" db="EMBL/GenBank/DDBJ databases">
        <title>Genome sequencing of the rare red list fungi Dentipellis fragilis.</title>
        <authorList>
            <person name="Buettner E."/>
            <person name="Kellner H."/>
        </authorList>
    </citation>
    <scope>NUCLEOTIDE SEQUENCE [LARGE SCALE GENOMIC DNA]</scope>
    <source>
        <strain evidence="2 3">DSM 105465</strain>
    </source>
</reference>
<comment type="caution">
    <text evidence="2">The sequence shown here is derived from an EMBL/GenBank/DDBJ whole genome shotgun (WGS) entry which is preliminary data.</text>
</comment>
<keyword evidence="3" id="KW-1185">Reference proteome</keyword>
<sequence>MLPDPASKAVVHLTDIIAGATFNFFVKHRPSKQMQAGDDYLERALDLFVKNSDVFMDTDKERIRSRFKKAGKKKHDHQQHNNLLHKLKASHDYKSQSKQAYNLTKDLSNLRKMAATLAIDVADAVVDIAEHDNLLDENDREELHQTIVSTVESSPDDSIFGRPDLFSSVTGTYFSSVNLNASYTSVVNVAQMPENVWATPELAELIASRARHENQWKHLMNRDGNTPVAIVILKHAHAGQMICCALSSVVRSSTTRAKGRLHRTGIGSSNGRTPGTPPEAFNLTRPSLIPLVSHRGLWPTPPRSSHDDELSRLQKRDFWLVLVVYCAPIDIGTLREWTAVTRNLAHTNCSHNAYLVRERYLFAGGLPVCKLGFEAPGVDQRRQPFLSDAVPAAICATGKADSDAKKIDSSIRIYAKDNQRREVDALKSERNLLRRTQGLAEILSSELISEFPVNLQHPSQPSRARQYSSHLNCGDRRGFHAHDDGEYLVLEKVEVESARMDDTCPYGPVSVYRMQQGTALYLSTGVSTTFGYIGSKYA</sequence>